<keyword evidence="2" id="KW-0812">Transmembrane</keyword>
<dbReference type="HOGENOM" id="CLU_116951_0_0_1"/>
<reference evidence="4" key="1">
    <citation type="journal article" date="2007" name="Nature">
        <title>The grapevine genome sequence suggests ancestral hexaploidization in major angiosperm phyla.</title>
        <authorList>
            <consortium name="The French-Italian Public Consortium for Grapevine Genome Characterization."/>
            <person name="Jaillon O."/>
            <person name="Aury J.-M."/>
            <person name="Noel B."/>
            <person name="Policriti A."/>
            <person name="Clepet C."/>
            <person name="Casagrande A."/>
            <person name="Choisne N."/>
            <person name="Aubourg S."/>
            <person name="Vitulo N."/>
            <person name="Jubin C."/>
            <person name="Vezzi A."/>
            <person name="Legeai F."/>
            <person name="Hugueney P."/>
            <person name="Dasilva C."/>
            <person name="Horner D."/>
            <person name="Mica E."/>
            <person name="Jublot D."/>
            <person name="Poulain J."/>
            <person name="Bruyere C."/>
            <person name="Billault A."/>
            <person name="Segurens B."/>
            <person name="Gouyvenoux M."/>
            <person name="Ugarte E."/>
            <person name="Cattonaro F."/>
            <person name="Anthouard V."/>
            <person name="Vico V."/>
            <person name="Del Fabbro C."/>
            <person name="Alaux M."/>
            <person name="Di Gaspero G."/>
            <person name="Dumas V."/>
            <person name="Felice N."/>
            <person name="Paillard S."/>
            <person name="Juman I."/>
            <person name="Moroldo M."/>
            <person name="Scalabrin S."/>
            <person name="Canaguier A."/>
            <person name="Le Clainche I."/>
            <person name="Malacrida G."/>
            <person name="Durand E."/>
            <person name="Pesole G."/>
            <person name="Laucou V."/>
            <person name="Chatelet P."/>
            <person name="Merdinoglu D."/>
            <person name="Delledonne M."/>
            <person name="Pezzotti M."/>
            <person name="Lecharny A."/>
            <person name="Scarpelli C."/>
            <person name="Artiguenave F."/>
            <person name="Pe M.E."/>
            <person name="Valle G."/>
            <person name="Morgante M."/>
            <person name="Caboche M."/>
            <person name="Adam-Blondon A.-F."/>
            <person name="Weissenbach J."/>
            <person name="Quetier F."/>
            <person name="Wincker P."/>
        </authorList>
    </citation>
    <scope>NUCLEOTIDE SEQUENCE [LARGE SCALE GENOMIC DNA]</scope>
    <source>
        <strain evidence="4">cv. Pinot noir / PN40024</strain>
    </source>
</reference>
<dbReference type="PaxDb" id="29760-VIT_18s0001g02070.t01"/>
<evidence type="ECO:0000313" key="4">
    <source>
        <dbReference type="Proteomes" id="UP000009183"/>
    </source>
</evidence>
<dbReference type="KEGG" id="vvi:100254523"/>
<sequence>MEKVEESGEIEESLPHPAKPQTPRSVKTKVPEVEVRLYRQGKGPIAIFKSNLGGWDQDQLEVGDILHKYGFKSVYAFNPESGGRGVSILIHPRNGRSLLSYQDGSVISIDGEPKDSPIKPVSKILFGVAVLTLMITYVLKEPPELIKKLYISGGNFPPWVLACAVIVFTRMRKRTKDMLKKYGYWK</sequence>
<dbReference type="eggNOG" id="ENOG502RXJ5">
    <property type="taxonomic scope" value="Eukaryota"/>
</dbReference>
<dbReference type="PANTHER" id="PTHR35475">
    <property type="entry name" value="WD REPEAT PROTEIN"/>
    <property type="match status" value="1"/>
</dbReference>
<name>D7TFS2_VITVI</name>
<dbReference type="Proteomes" id="UP000009183">
    <property type="component" value="Chromosome 18, unordered"/>
</dbReference>
<organism evidence="3 4">
    <name type="scientific">Vitis vinifera</name>
    <name type="common">Grape</name>
    <dbReference type="NCBI Taxonomy" id="29760"/>
    <lineage>
        <taxon>Eukaryota</taxon>
        <taxon>Viridiplantae</taxon>
        <taxon>Streptophyta</taxon>
        <taxon>Embryophyta</taxon>
        <taxon>Tracheophyta</taxon>
        <taxon>Spermatophyta</taxon>
        <taxon>Magnoliopsida</taxon>
        <taxon>eudicotyledons</taxon>
        <taxon>Gunneridae</taxon>
        <taxon>Pentapetalae</taxon>
        <taxon>rosids</taxon>
        <taxon>Vitales</taxon>
        <taxon>Vitaceae</taxon>
        <taxon>Viteae</taxon>
        <taxon>Vitis</taxon>
    </lineage>
</organism>
<feature type="region of interest" description="Disordered" evidence="1">
    <location>
        <begin position="1"/>
        <end position="28"/>
    </location>
</feature>
<feature type="transmembrane region" description="Helical" evidence="2">
    <location>
        <begin position="151"/>
        <end position="171"/>
    </location>
</feature>
<dbReference type="InParanoid" id="D7TFS2"/>
<feature type="transmembrane region" description="Helical" evidence="2">
    <location>
        <begin position="121"/>
        <end position="139"/>
    </location>
</feature>
<keyword evidence="2" id="KW-1133">Transmembrane helix</keyword>
<accession>D7TFS2</accession>
<dbReference type="OMA" id="IHLYRQG"/>
<evidence type="ECO:0000313" key="3">
    <source>
        <dbReference type="EMBL" id="CBI29345.3"/>
    </source>
</evidence>
<keyword evidence="2" id="KW-0472">Membrane</keyword>
<dbReference type="FunCoup" id="D7TFS2">
    <property type="interactions" value="1241"/>
</dbReference>
<proteinExistence type="predicted"/>
<gene>
    <name evidence="3" type="ordered locus">VIT_18s0001g02070</name>
</gene>
<evidence type="ECO:0000256" key="2">
    <source>
        <dbReference type="SAM" id="Phobius"/>
    </source>
</evidence>
<dbReference type="PANTHER" id="PTHR35475:SF1">
    <property type="entry name" value="WD REPEAT PROTEIN"/>
    <property type="match status" value="1"/>
</dbReference>
<keyword evidence="4" id="KW-1185">Reference proteome</keyword>
<dbReference type="OrthoDB" id="658712at2759"/>
<protein>
    <submittedName>
        <fullName evidence="3">Uncharacterized protein</fullName>
    </submittedName>
</protein>
<dbReference type="EMBL" id="FN595772">
    <property type="protein sequence ID" value="CBI29345.3"/>
    <property type="molecule type" value="Genomic_DNA"/>
</dbReference>
<dbReference type="AlphaFoldDB" id="D7TFS2"/>
<evidence type="ECO:0000256" key="1">
    <source>
        <dbReference type="SAM" id="MobiDB-lite"/>
    </source>
</evidence>